<organism evidence="2 3">
    <name type="scientific">Phytophthora rubi</name>
    <dbReference type="NCBI Taxonomy" id="129364"/>
    <lineage>
        <taxon>Eukaryota</taxon>
        <taxon>Sar</taxon>
        <taxon>Stramenopiles</taxon>
        <taxon>Oomycota</taxon>
        <taxon>Peronosporomycetes</taxon>
        <taxon>Peronosporales</taxon>
        <taxon>Peronosporaceae</taxon>
        <taxon>Phytophthora</taxon>
    </lineage>
</organism>
<protein>
    <submittedName>
        <fullName evidence="2">Uncharacterized protein</fullName>
    </submittedName>
</protein>
<sequence>MDDRYDLILGMPCQQGVPNSHLGRGQQPGASRGTSTSVGERVVDGEVDGDDDLADAEEDDDDLQENTPVIIAAGDPAILMSDVADVLNDSGSDGDEEEQCEVIPTFD</sequence>
<evidence type="ECO:0000256" key="1">
    <source>
        <dbReference type="SAM" id="MobiDB-lite"/>
    </source>
</evidence>
<feature type="compositionally biased region" description="Polar residues" evidence="1">
    <location>
        <begin position="28"/>
        <end position="38"/>
    </location>
</feature>
<accession>A0A6A3ILV7</accession>
<name>A0A6A3ILV7_9STRA</name>
<proteinExistence type="predicted"/>
<dbReference type="Proteomes" id="UP000429607">
    <property type="component" value="Unassembled WGS sequence"/>
</dbReference>
<evidence type="ECO:0000313" key="2">
    <source>
        <dbReference type="EMBL" id="KAE8981648.1"/>
    </source>
</evidence>
<dbReference type="AlphaFoldDB" id="A0A6A3ILV7"/>
<dbReference type="EMBL" id="QXFV01002934">
    <property type="protein sequence ID" value="KAE8981648.1"/>
    <property type="molecule type" value="Genomic_DNA"/>
</dbReference>
<gene>
    <name evidence="2" type="ORF">PR001_g23941</name>
</gene>
<feature type="region of interest" description="Disordered" evidence="1">
    <location>
        <begin position="87"/>
        <end position="107"/>
    </location>
</feature>
<feature type="compositionally biased region" description="Acidic residues" evidence="1">
    <location>
        <begin position="45"/>
        <end position="64"/>
    </location>
</feature>
<reference evidence="2 3" key="1">
    <citation type="submission" date="2018-09" db="EMBL/GenBank/DDBJ databases">
        <title>Genomic investigation of the strawberry pathogen Phytophthora fragariae indicates pathogenicity is determined by transcriptional variation in three key races.</title>
        <authorList>
            <person name="Adams T.M."/>
            <person name="Armitage A.D."/>
            <person name="Sobczyk M.K."/>
            <person name="Bates H.J."/>
            <person name="Dunwell J.M."/>
            <person name="Nellist C.F."/>
            <person name="Harrison R.J."/>
        </authorList>
    </citation>
    <scope>NUCLEOTIDE SEQUENCE [LARGE SCALE GENOMIC DNA]</scope>
    <source>
        <strain evidence="2 3">SCRP249</strain>
    </source>
</reference>
<evidence type="ECO:0000313" key="3">
    <source>
        <dbReference type="Proteomes" id="UP000429607"/>
    </source>
</evidence>
<feature type="region of interest" description="Disordered" evidence="1">
    <location>
        <begin position="11"/>
        <end position="65"/>
    </location>
</feature>
<comment type="caution">
    <text evidence="2">The sequence shown here is derived from an EMBL/GenBank/DDBJ whole genome shotgun (WGS) entry which is preliminary data.</text>
</comment>